<sequence length="347" mass="41702">MEKLDQEANDAEIRSIDKAIVEKTNKVALEKKETLDQVSEERILEAAASSIRDRIEIASLRSILLLETAFYGEPDQKFYDFPKEMNKDQLKVFKTLNQKVVNFLKKANVEDEKIRLEVEGLLKEGKIDEAESLLYDYKYYLTETVEKAKKEGLELKRQWDEVWKVTVAEKKEEVSLNELKNEMEKKIEEQKKKFEKTQEHNKEIETIRNEMRISQTEVDYGRYRKMENSLKNMATWYEERERTLAWRMKEMEMKMNRLTTSKNLLVEEENDYEELFDRFIDSEEEVKRLNGVVDYLDKRLEKMEERYEMIVRKMGEEQEETANELESVKRELMEAKEELERFIDTNI</sequence>
<keyword evidence="1" id="KW-0175">Coiled coil</keyword>
<evidence type="ECO:0000256" key="1">
    <source>
        <dbReference type="SAM" id="Coils"/>
    </source>
</evidence>
<feature type="coiled-coil region" evidence="1">
    <location>
        <begin position="169"/>
        <end position="207"/>
    </location>
</feature>
<dbReference type="Proteomes" id="UP000095282">
    <property type="component" value="Unplaced"/>
</dbReference>
<organism evidence="2 3">
    <name type="scientific">Caenorhabditis tropicalis</name>
    <dbReference type="NCBI Taxonomy" id="1561998"/>
    <lineage>
        <taxon>Eukaryota</taxon>
        <taxon>Metazoa</taxon>
        <taxon>Ecdysozoa</taxon>
        <taxon>Nematoda</taxon>
        <taxon>Chromadorea</taxon>
        <taxon>Rhabditida</taxon>
        <taxon>Rhabditina</taxon>
        <taxon>Rhabditomorpha</taxon>
        <taxon>Rhabditoidea</taxon>
        <taxon>Rhabditidae</taxon>
        <taxon>Peloderinae</taxon>
        <taxon>Caenorhabditis</taxon>
    </lineage>
</organism>
<evidence type="ECO:0000313" key="2">
    <source>
        <dbReference type="Proteomes" id="UP000095282"/>
    </source>
</evidence>
<proteinExistence type="predicted"/>
<evidence type="ECO:0000313" key="3">
    <source>
        <dbReference type="WBParaSite" id="Csp11.Scaffold629.g10524.t1"/>
    </source>
</evidence>
<protein>
    <submittedName>
        <fullName evidence="3">Dynein regulatory complex protein 10</fullName>
    </submittedName>
</protein>
<feature type="coiled-coil region" evidence="1">
    <location>
        <begin position="248"/>
        <end position="345"/>
    </location>
</feature>
<dbReference type="WBParaSite" id="Csp11.Scaffold629.g10524.t1">
    <property type="protein sequence ID" value="Csp11.Scaffold629.g10524.t1"/>
    <property type="gene ID" value="Csp11.Scaffold629.g10524"/>
</dbReference>
<accession>A0A1I7TPM6</accession>
<keyword evidence="2" id="KW-1185">Reference proteome</keyword>
<name>A0A1I7TPM6_9PELO</name>
<dbReference type="AlphaFoldDB" id="A0A1I7TPM6"/>
<reference evidence="3" key="1">
    <citation type="submission" date="2016-11" db="UniProtKB">
        <authorList>
            <consortium name="WormBaseParasite"/>
        </authorList>
    </citation>
    <scope>IDENTIFICATION</scope>
</reference>